<dbReference type="GO" id="GO:0102031">
    <property type="term" value="F:4-acetamido-4,6-dideoxy-D-galactose transferase activity"/>
    <property type="evidence" value="ECO:0007669"/>
    <property type="project" value="UniProtKB-EC"/>
</dbReference>
<evidence type="ECO:0000256" key="2">
    <source>
        <dbReference type="ARBA" id="ARBA00022519"/>
    </source>
</evidence>
<name>A0ABY9YZ45_9GAMM</name>
<keyword evidence="4 6" id="KW-0808">Transferase</keyword>
<dbReference type="EC" id="2.4.1.325" evidence="6"/>
<sequence>MLSFPSTINLDADLDKTAKGKILHVCNTDKFIPGFISFVEAHIGLGGHHFFLIGDHDQYPVKQTRSVEKVPEGALSHLLGYARLALYMHRAEKVMLHGLSKKKIEQLLFFMPWVLKKCYWVIWGSDLYLYKTARHKKGWKKREFFRRPVIKKMGHLVTYVEGDVALARRWYGAEGVYHECLVYPSNLYKEHGLGDRPGGTINIQVGNSSDPANHHAEAFQKVAPYKDENIHLYVPLSYGSDAHAARVEREGERVFGDKITAMRSFMPPADYYRWLESVDIALFNHDRQQAMGNIITLLGMGKTVYLREGVAHKALFDRLGILCLDIDAFSLRLIGEEEKQKNASRVKAFFSRERLIRQLTDIFSTRGS</sequence>
<evidence type="ECO:0000256" key="3">
    <source>
        <dbReference type="ARBA" id="ARBA00022676"/>
    </source>
</evidence>
<gene>
    <name evidence="6" type="ORF">P1P91_15030</name>
</gene>
<keyword evidence="7" id="KW-1185">Reference proteome</keyword>
<dbReference type="InterPro" id="IPR009993">
    <property type="entry name" value="WecF"/>
</dbReference>
<keyword evidence="2" id="KW-0997">Cell inner membrane</keyword>
<organism evidence="6 7">
    <name type="scientific">Halomonas piscis</name>
    <dbReference type="NCBI Taxonomy" id="3031727"/>
    <lineage>
        <taxon>Bacteria</taxon>
        <taxon>Pseudomonadati</taxon>
        <taxon>Pseudomonadota</taxon>
        <taxon>Gammaproteobacteria</taxon>
        <taxon>Oceanospirillales</taxon>
        <taxon>Halomonadaceae</taxon>
        <taxon>Halomonas</taxon>
    </lineage>
</organism>
<protein>
    <submittedName>
        <fullName evidence="6">TDP-N-acetylfucosamine:lipid II N-acetylfucosaminyltransferase</fullName>
        <ecNumber evidence="6">2.4.1.325</ecNumber>
    </submittedName>
</protein>
<keyword evidence="1" id="KW-1003">Cell membrane</keyword>
<proteinExistence type="predicted"/>
<evidence type="ECO:0000313" key="6">
    <source>
        <dbReference type="EMBL" id="WNK20102.1"/>
    </source>
</evidence>
<dbReference type="EMBL" id="CP119391">
    <property type="protein sequence ID" value="WNK20102.1"/>
    <property type="molecule type" value="Genomic_DNA"/>
</dbReference>
<evidence type="ECO:0000313" key="7">
    <source>
        <dbReference type="Proteomes" id="UP001301869"/>
    </source>
</evidence>
<dbReference type="Proteomes" id="UP001301869">
    <property type="component" value="Chromosome"/>
</dbReference>
<accession>A0ABY9YZ45</accession>
<dbReference type="RefSeq" id="WP_311883658.1">
    <property type="nucleotide sequence ID" value="NZ_CP119391.1"/>
</dbReference>
<dbReference type="Pfam" id="PF07429">
    <property type="entry name" value="Glyco_transf_56"/>
    <property type="match status" value="1"/>
</dbReference>
<keyword evidence="5" id="KW-0472">Membrane</keyword>
<evidence type="ECO:0000256" key="5">
    <source>
        <dbReference type="ARBA" id="ARBA00023136"/>
    </source>
</evidence>
<evidence type="ECO:0000256" key="4">
    <source>
        <dbReference type="ARBA" id="ARBA00022679"/>
    </source>
</evidence>
<keyword evidence="3 6" id="KW-0328">Glycosyltransferase</keyword>
<reference evidence="6 7" key="1">
    <citation type="submission" date="2023-03" db="EMBL/GenBank/DDBJ databases">
        <title>Halomonas sp. nov., isolated from Korean tranditional fermented seafood 'Jeotgal'.</title>
        <authorList>
            <person name="Kim B."/>
            <person name="Shin N.-R."/>
        </authorList>
    </citation>
    <scope>NUCLEOTIDE SEQUENCE [LARGE SCALE GENOMIC DNA]</scope>
    <source>
        <strain evidence="6 7">SG2L-4</strain>
    </source>
</reference>
<evidence type="ECO:0000256" key="1">
    <source>
        <dbReference type="ARBA" id="ARBA00022475"/>
    </source>
</evidence>